<evidence type="ECO:0000256" key="5">
    <source>
        <dbReference type="ARBA" id="ARBA00023242"/>
    </source>
</evidence>
<evidence type="ECO:0000256" key="3">
    <source>
        <dbReference type="ARBA" id="ARBA00022771"/>
    </source>
</evidence>
<feature type="region of interest" description="Disordered" evidence="7">
    <location>
        <begin position="263"/>
        <end position="300"/>
    </location>
</feature>
<keyword evidence="3 6" id="KW-0863">Zinc-finger</keyword>
<keyword evidence="5" id="KW-0539">Nucleus</keyword>
<dbReference type="PROSITE" id="PS50157">
    <property type="entry name" value="ZINC_FINGER_C2H2_2"/>
    <property type="match status" value="1"/>
</dbReference>
<protein>
    <submittedName>
        <fullName evidence="9">Zinc finger protein 3-like</fullName>
    </submittedName>
</protein>
<dbReference type="InterPro" id="IPR013087">
    <property type="entry name" value="Znf_C2H2_type"/>
</dbReference>
<dbReference type="InterPro" id="IPR036236">
    <property type="entry name" value="Znf_C2H2_sf"/>
</dbReference>
<feature type="compositionally biased region" description="Polar residues" evidence="7">
    <location>
        <begin position="37"/>
        <end position="76"/>
    </location>
</feature>
<gene>
    <name evidence="9" type="ORF">L195_g032913</name>
</gene>
<dbReference type="Gene3D" id="3.30.160.60">
    <property type="entry name" value="Classic Zinc Finger"/>
    <property type="match status" value="1"/>
</dbReference>
<dbReference type="InterPro" id="IPR044246">
    <property type="entry name" value="ZFP3-like"/>
</dbReference>
<dbReference type="PANTHER" id="PTHR47287:SF15">
    <property type="entry name" value="ZINC FINGER PROTEIN 3-LIKE"/>
    <property type="match status" value="1"/>
</dbReference>
<organism evidence="9 10">
    <name type="scientific">Trifolium pratense</name>
    <name type="common">Red clover</name>
    <dbReference type="NCBI Taxonomy" id="57577"/>
    <lineage>
        <taxon>Eukaryota</taxon>
        <taxon>Viridiplantae</taxon>
        <taxon>Streptophyta</taxon>
        <taxon>Embryophyta</taxon>
        <taxon>Tracheophyta</taxon>
        <taxon>Spermatophyta</taxon>
        <taxon>Magnoliopsida</taxon>
        <taxon>eudicotyledons</taxon>
        <taxon>Gunneridae</taxon>
        <taxon>Pentapetalae</taxon>
        <taxon>rosids</taxon>
        <taxon>fabids</taxon>
        <taxon>Fabales</taxon>
        <taxon>Fabaceae</taxon>
        <taxon>Papilionoideae</taxon>
        <taxon>50 kb inversion clade</taxon>
        <taxon>NPAAA clade</taxon>
        <taxon>Hologalegina</taxon>
        <taxon>IRL clade</taxon>
        <taxon>Trifolieae</taxon>
        <taxon>Trifolium</taxon>
    </lineage>
</organism>
<sequence>MSERIFLGNDEDRNLPNKMEEEPKLILEKELGAVPPTTESNSGDLPTSKSLEIGEHSSSSQNVTGEPSSQNATSEPLPQREVGEFRCRFCHITFTTSQALGGHQNAHKQERSLEKMEEQRRENEINAILRFRSNNRPYHYSFSNPIRFQGNSYMHNANFHHPISPPMNNTWAIGSPSGGYRGLYMPNTPDTSPRFVMQMSNSSLTTQQFGMTNFWGANQNVELPIHLRSNTLGLGLLPQENQAPSNAEGDERNFNSHNEIQTLQLLPRGPIREGRIQPNSNVSSSSTQSTSEEVNLNLTL</sequence>
<accession>A0A2K3LEK9</accession>
<dbReference type="SUPFAM" id="SSF57667">
    <property type="entry name" value="beta-beta-alpha zinc fingers"/>
    <property type="match status" value="1"/>
</dbReference>
<comment type="subcellular location">
    <subcellularLocation>
        <location evidence="1">Nucleus</location>
    </subcellularLocation>
</comment>
<name>A0A2K3LEK9_TRIPR</name>
<evidence type="ECO:0000256" key="1">
    <source>
        <dbReference type="ARBA" id="ARBA00004123"/>
    </source>
</evidence>
<evidence type="ECO:0000256" key="4">
    <source>
        <dbReference type="ARBA" id="ARBA00022833"/>
    </source>
</evidence>
<feature type="compositionally biased region" description="Basic and acidic residues" evidence="7">
    <location>
        <begin position="10"/>
        <end position="31"/>
    </location>
</feature>
<comment type="caution">
    <text evidence="9">The sequence shown here is derived from an EMBL/GenBank/DDBJ whole genome shotgun (WGS) entry which is preliminary data.</text>
</comment>
<feature type="compositionally biased region" description="Low complexity" evidence="7">
    <location>
        <begin position="279"/>
        <end position="294"/>
    </location>
</feature>
<keyword evidence="4" id="KW-0862">Zinc</keyword>
<feature type="domain" description="C2H2-type" evidence="8">
    <location>
        <begin position="85"/>
        <end position="112"/>
    </location>
</feature>
<dbReference type="GO" id="GO:0008270">
    <property type="term" value="F:zinc ion binding"/>
    <property type="evidence" value="ECO:0007669"/>
    <property type="project" value="UniProtKB-KW"/>
</dbReference>
<dbReference type="PROSITE" id="PS00028">
    <property type="entry name" value="ZINC_FINGER_C2H2_1"/>
    <property type="match status" value="1"/>
</dbReference>
<evidence type="ECO:0000313" key="9">
    <source>
        <dbReference type="EMBL" id="PNX76954.1"/>
    </source>
</evidence>
<dbReference type="GO" id="GO:0009788">
    <property type="term" value="P:negative regulation of abscisic acid-activated signaling pathway"/>
    <property type="evidence" value="ECO:0007669"/>
    <property type="project" value="InterPro"/>
</dbReference>
<evidence type="ECO:0000256" key="7">
    <source>
        <dbReference type="SAM" id="MobiDB-lite"/>
    </source>
</evidence>
<evidence type="ECO:0000256" key="6">
    <source>
        <dbReference type="PROSITE-ProRule" id="PRU00042"/>
    </source>
</evidence>
<dbReference type="EMBL" id="ASHM01031537">
    <property type="protein sequence ID" value="PNX76954.1"/>
    <property type="molecule type" value="Genomic_DNA"/>
</dbReference>
<reference evidence="9 10" key="1">
    <citation type="journal article" date="2014" name="Am. J. Bot.">
        <title>Genome assembly and annotation for red clover (Trifolium pratense; Fabaceae).</title>
        <authorList>
            <person name="Istvanek J."/>
            <person name="Jaros M."/>
            <person name="Krenek A."/>
            <person name="Repkova J."/>
        </authorList>
    </citation>
    <scope>NUCLEOTIDE SEQUENCE [LARGE SCALE GENOMIC DNA]</scope>
    <source>
        <strain evidence="10">cv. Tatra</strain>
        <tissue evidence="9">Young leaves</tissue>
    </source>
</reference>
<keyword evidence="2" id="KW-0479">Metal-binding</keyword>
<feature type="region of interest" description="Disordered" evidence="7">
    <location>
        <begin position="1"/>
        <end position="80"/>
    </location>
</feature>
<evidence type="ECO:0000259" key="8">
    <source>
        <dbReference type="PROSITE" id="PS50157"/>
    </source>
</evidence>
<evidence type="ECO:0000313" key="10">
    <source>
        <dbReference type="Proteomes" id="UP000236291"/>
    </source>
</evidence>
<reference evidence="9 10" key="2">
    <citation type="journal article" date="2017" name="Front. Plant Sci.">
        <title>Gene Classification and Mining of Molecular Markers Useful in Red Clover (Trifolium pratense) Breeding.</title>
        <authorList>
            <person name="Istvanek J."/>
            <person name="Dluhosova J."/>
            <person name="Dluhos P."/>
            <person name="Patkova L."/>
            <person name="Nedelnik J."/>
            <person name="Repkova J."/>
        </authorList>
    </citation>
    <scope>NUCLEOTIDE SEQUENCE [LARGE SCALE GENOMIC DNA]</scope>
    <source>
        <strain evidence="10">cv. Tatra</strain>
        <tissue evidence="9">Young leaves</tissue>
    </source>
</reference>
<proteinExistence type="predicted"/>
<dbReference type="PANTHER" id="PTHR47287">
    <property type="entry name" value="C2H2 AND C2HC ZINC FINGERS SUPERFAMILY PROTEIN"/>
    <property type="match status" value="1"/>
</dbReference>
<dbReference type="GO" id="GO:0005634">
    <property type="term" value="C:nucleus"/>
    <property type="evidence" value="ECO:0007669"/>
    <property type="project" value="UniProtKB-SubCell"/>
</dbReference>
<dbReference type="Proteomes" id="UP000236291">
    <property type="component" value="Unassembled WGS sequence"/>
</dbReference>
<evidence type="ECO:0000256" key="2">
    <source>
        <dbReference type="ARBA" id="ARBA00022723"/>
    </source>
</evidence>
<dbReference type="AlphaFoldDB" id="A0A2K3LEK9"/>